<dbReference type="InterPro" id="IPR037159">
    <property type="entry name" value="RNA_POL_N_sf"/>
</dbReference>
<evidence type="ECO:0000256" key="3">
    <source>
        <dbReference type="ARBA" id="ARBA00022478"/>
    </source>
</evidence>
<dbReference type="VEuPathDB" id="FungiDB:MGL_3857"/>
<keyword evidence="8 10" id="KW-0804">Transcription</keyword>
<dbReference type="Gene3D" id="1.10.287.280">
    <property type="match status" value="1"/>
</dbReference>
<name>A8QAZ2_MALGO</name>
<dbReference type="PANTHER" id="PTHR10102">
    <property type="entry name" value="DNA-DIRECTED RNA POLYMERASE, MITOCHONDRIAL"/>
    <property type="match status" value="1"/>
</dbReference>
<evidence type="ECO:0000256" key="1">
    <source>
        <dbReference type="ARBA" id="ARBA00004173"/>
    </source>
</evidence>
<evidence type="ECO:0000256" key="4">
    <source>
        <dbReference type="ARBA" id="ARBA00022679"/>
    </source>
</evidence>
<dbReference type="InterPro" id="IPR002092">
    <property type="entry name" value="DNA-dir_Rpol_phage-type"/>
</dbReference>
<dbReference type="PROSITE" id="PS00900">
    <property type="entry name" value="RNA_POL_PHAGE_1"/>
    <property type="match status" value="1"/>
</dbReference>
<dbReference type="OMA" id="WMWEWHT"/>
<dbReference type="Pfam" id="PF00940">
    <property type="entry name" value="RNA_pol"/>
    <property type="match status" value="1"/>
</dbReference>
<dbReference type="Gene3D" id="1.10.287.260">
    <property type="match status" value="1"/>
</dbReference>
<dbReference type="GeneID" id="5853376"/>
<feature type="region of interest" description="Disordered" evidence="11">
    <location>
        <begin position="749"/>
        <end position="768"/>
    </location>
</feature>
<evidence type="ECO:0000313" key="14">
    <source>
        <dbReference type="Proteomes" id="UP000008837"/>
    </source>
</evidence>
<comment type="caution">
    <text evidence="13">The sequence shown here is derived from an EMBL/GenBank/DDBJ whole genome shotgun (WGS) entry which is preliminary data.</text>
</comment>
<evidence type="ECO:0000256" key="9">
    <source>
        <dbReference type="ARBA" id="ARBA00048552"/>
    </source>
</evidence>
<evidence type="ECO:0000256" key="7">
    <source>
        <dbReference type="ARBA" id="ARBA00023128"/>
    </source>
</evidence>
<dbReference type="InterPro" id="IPR046950">
    <property type="entry name" value="DNA-dir_Rpol_C_phage-type"/>
</dbReference>
<comment type="catalytic activity">
    <reaction evidence="9 10">
        <text>RNA(n) + a ribonucleoside 5'-triphosphate = RNA(n+1) + diphosphate</text>
        <dbReference type="Rhea" id="RHEA:21248"/>
        <dbReference type="Rhea" id="RHEA-COMP:14527"/>
        <dbReference type="Rhea" id="RHEA-COMP:17342"/>
        <dbReference type="ChEBI" id="CHEBI:33019"/>
        <dbReference type="ChEBI" id="CHEBI:61557"/>
        <dbReference type="ChEBI" id="CHEBI:140395"/>
        <dbReference type="EC" id="2.7.7.6"/>
    </reaction>
</comment>
<dbReference type="STRING" id="425265.A8QAZ2"/>
<dbReference type="FunFam" id="1.10.287.280:FF:000001">
    <property type="entry name" value="DNA-directed RNA polymerase"/>
    <property type="match status" value="1"/>
</dbReference>
<feature type="region of interest" description="Disordered" evidence="11">
    <location>
        <begin position="1093"/>
        <end position="1117"/>
    </location>
</feature>
<dbReference type="RefSeq" id="XP_001729069.1">
    <property type="nucleotide sequence ID" value="XM_001729017.1"/>
</dbReference>
<evidence type="ECO:0000256" key="5">
    <source>
        <dbReference type="ARBA" id="ARBA00022695"/>
    </source>
</evidence>
<accession>A8QAZ2</accession>
<dbReference type="GO" id="GO:0006390">
    <property type="term" value="P:mitochondrial transcription"/>
    <property type="evidence" value="ECO:0007669"/>
    <property type="project" value="TreeGrafter"/>
</dbReference>
<dbReference type="FunCoup" id="A8QAZ2">
    <property type="interactions" value="113"/>
</dbReference>
<evidence type="ECO:0000313" key="13">
    <source>
        <dbReference type="EMBL" id="EDP41855.1"/>
    </source>
</evidence>
<comment type="similarity">
    <text evidence="2 10">Belongs to the phage and mitochondrial RNA polymerase family.</text>
</comment>
<evidence type="ECO:0000256" key="10">
    <source>
        <dbReference type="RuleBase" id="RU003805"/>
    </source>
</evidence>
<evidence type="ECO:0000256" key="2">
    <source>
        <dbReference type="ARBA" id="ARBA00009493"/>
    </source>
</evidence>
<dbReference type="InterPro" id="IPR029262">
    <property type="entry name" value="RPOL_N"/>
</dbReference>
<organism evidence="13 14">
    <name type="scientific">Malassezia globosa (strain ATCC MYA-4612 / CBS 7966)</name>
    <name type="common">Dandruff-associated fungus</name>
    <dbReference type="NCBI Taxonomy" id="425265"/>
    <lineage>
        <taxon>Eukaryota</taxon>
        <taxon>Fungi</taxon>
        <taxon>Dikarya</taxon>
        <taxon>Basidiomycota</taxon>
        <taxon>Ustilaginomycotina</taxon>
        <taxon>Malasseziomycetes</taxon>
        <taxon>Malasseziales</taxon>
        <taxon>Malasseziaceae</taxon>
        <taxon>Malassezia</taxon>
    </lineage>
</organism>
<keyword evidence="14" id="KW-1185">Reference proteome</keyword>
<dbReference type="GO" id="GO:0034245">
    <property type="term" value="C:mitochondrial DNA-directed RNA polymerase complex"/>
    <property type="evidence" value="ECO:0007669"/>
    <property type="project" value="TreeGrafter"/>
</dbReference>
<dbReference type="EC" id="2.7.7.6" evidence="10"/>
<evidence type="ECO:0000256" key="8">
    <source>
        <dbReference type="ARBA" id="ARBA00023163"/>
    </source>
</evidence>
<gene>
    <name evidence="13" type="ORF">MGL_3857</name>
</gene>
<dbReference type="SUPFAM" id="SSF56672">
    <property type="entry name" value="DNA/RNA polymerases"/>
    <property type="match status" value="1"/>
</dbReference>
<dbReference type="InterPro" id="IPR024075">
    <property type="entry name" value="DNA-dir_RNA_pol_helix_hairp_sf"/>
</dbReference>
<keyword evidence="3 10" id="KW-0240">DNA-directed RNA polymerase</keyword>
<dbReference type="KEGG" id="mgl:MGL_3857"/>
<feature type="region of interest" description="Disordered" evidence="11">
    <location>
        <begin position="1273"/>
        <end position="1310"/>
    </location>
</feature>
<dbReference type="Gene3D" id="1.10.1320.10">
    <property type="entry name" value="DNA-directed RNA polymerase, N-terminal domain"/>
    <property type="match status" value="1"/>
</dbReference>
<evidence type="ECO:0000256" key="11">
    <source>
        <dbReference type="SAM" id="MobiDB-lite"/>
    </source>
</evidence>
<dbReference type="FunFam" id="1.10.150.20:FF:000041">
    <property type="entry name" value="DNA-directed RNA polymerase"/>
    <property type="match status" value="1"/>
</dbReference>
<dbReference type="SMART" id="SM01311">
    <property type="entry name" value="RPOL_N"/>
    <property type="match status" value="1"/>
</dbReference>
<dbReference type="Gene3D" id="1.10.150.20">
    <property type="entry name" value="5' to 3' exonuclease, C-terminal subdomain"/>
    <property type="match status" value="1"/>
</dbReference>
<keyword evidence="5 10" id="KW-0548">Nucleotidyltransferase</keyword>
<comment type="subcellular location">
    <subcellularLocation>
        <location evidence="1">Mitochondrion</location>
    </subcellularLocation>
</comment>
<keyword evidence="6" id="KW-0809">Transit peptide</keyword>
<dbReference type="OrthoDB" id="276422at2759"/>
<feature type="region of interest" description="Disordered" evidence="11">
    <location>
        <begin position="333"/>
        <end position="365"/>
    </location>
</feature>
<protein>
    <recommendedName>
        <fullName evidence="10">DNA-directed RNA polymerase</fullName>
        <ecNumber evidence="10">2.7.7.6</ecNumber>
    </recommendedName>
</protein>
<keyword evidence="4 10" id="KW-0808">Transferase</keyword>
<evidence type="ECO:0000259" key="12">
    <source>
        <dbReference type="SMART" id="SM01311"/>
    </source>
</evidence>
<evidence type="ECO:0000256" key="6">
    <source>
        <dbReference type="ARBA" id="ARBA00022946"/>
    </source>
</evidence>
<keyword evidence="7" id="KW-0496">Mitochondrion</keyword>
<dbReference type="PANTHER" id="PTHR10102:SF0">
    <property type="entry name" value="DNA-DIRECTED RNA POLYMERASE, MITOCHONDRIAL"/>
    <property type="match status" value="1"/>
</dbReference>
<dbReference type="GO" id="GO:0001018">
    <property type="term" value="F:mitochondrial promoter sequence-specific DNA binding"/>
    <property type="evidence" value="ECO:0007669"/>
    <property type="project" value="TreeGrafter"/>
</dbReference>
<dbReference type="InterPro" id="IPR043502">
    <property type="entry name" value="DNA/RNA_pol_sf"/>
</dbReference>
<feature type="domain" description="DNA-directed RNA polymerase N-terminal" evidence="12">
    <location>
        <begin position="404"/>
        <end position="724"/>
    </location>
</feature>
<dbReference type="Pfam" id="PF14700">
    <property type="entry name" value="RPOL_N"/>
    <property type="match status" value="1"/>
</dbReference>
<sequence>MIPLALRLPRSTRSCGARVRAVALKATSHTSSAHRAPFSTSVARHEEVHQETFTKLNTQPFTNLPTPLPMDVRDKHASLRRRGVNVANADQDNLIGTSAASVEHANIDELYFPTTRSVETLALFQACLSTGLIARAHKLMQEMRAEAHSRLKEVYEVQPEQGTDSSDRLSPIIPLKLWSYNAMLHAYFVKAAEPDVHDTKVWVTHAWNMWESMMRPEALRLDPQPDASTIATMALGIAHLQSLSLYPRGKPTFVQLLQDTRTLGVSLDSVFSSSVRQGGMPAAESSSSSLLHGAQINTHALVAQFRSAASVLGDKQAQKELDTIEEILLANEARSTEHDASSSSSSSADQREQQQQHTQVASVRPVLKKDQATDMLHKPFNLQTLQESLATMEQARRRSSDLYERQRWLEHSALEAARKRLEHDTEKLQELGLDSSRFQSKTLQAWMWDWYQKLEVALRKDIERLGRQTRHAVASSMDAQLYPFLCLLPASKMAMIVILEIMRMQGISGVADGIKTTRALITVGKAIETEYSAVMLNKHPEIFVQARAAQQMLGKRSLIDLAARRDLKAWQERCREENIETNVPKWTQIIRARVGSFLVQHLLDVATVHRKAYDRDGELWEEDQPAFYSAYEYIQGKKLGVIRLNEVVSQRLDKESVRETLHPRHLPMLVPPRPWLSHDSGGYYSMKTSAMRYKDSVEQSSYLRAASENHGLEVVLAGLDVLGNTAWNVNKEVFDVVLQIWNSGEALGDLPPAEMTDPEPERPPPDDIKAKGIYLQRLRQWNTIRSSNHSQRCDINYKLEIARSFLNERFYFPHNMDFRGRAYPIPPHLNHIGNDLCRGLLKFAEAKPLGEKGLRWLRIHLANVWGYDKASFAEREQFTIDHEADIRDSATNAYHGKRWWLQADDPWQCLATCIELTKAWDYPDGPEAFPSQLPVHQDGTCNGLQHYAALGGDLQGAKQVNLRGGDRPADVYTGVAELVIEQLNRRAEEGDPTAQLLRGKVTRKVVKQTVMTTVYGVTFIGAKNQVMRQLVDRGDTPAEEVWTAASYLAKVIMDCIGDLFSGANMIQDWLTITARMIAKSIPPERVPYAQMKVTRKGSKADPEAHTKRPSVTSREGREQMTSVIWTSALGLPVVQPYRRIKKHQITTAVQSVYIRDPNQNFEVNTSKQASAFPPNFIHSLDATHMFLTALECHSAGLVFASVHDSYWTHACDIDTMSDIIRDTFVRLHSQDILVRLRDEFLQRYKGYKVPASSLTGSTSARMRAKTKMMMGLSEDDDGELGLTNEPGSMLDHDIDGEADDDTDGDSSVADKPIDIPLAHRSIKPDAHGFYELADLLPPIPKKGDFDVSEIKRSLYFFS</sequence>
<dbReference type="GO" id="GO:0003899">
    <property type="term" value="F:DNA-directed RNA polymerase activity"/>
    <property type="evidence" value="ECO:0007669"/>
    <property type="project" value="UniProtKB-EC"/>
</dbReference>
<proteinExistence type="inferred from homology"/>
<dbReference type="PROSITE" id="PS00489">
    <property type="entry name" value="RNA_POL_PHAGE_2"/>
    <property type="match status" value="1"/>
</dbReference>
<reference evidence="13 14" key="1">
    <citation type="journal article" date="2007" name="Proc. Natl. Acad. Sci. U.S.A.">
        <title>Dandruff-associated Malassezia genomes reveal convergent and divergent virulence traits shared with plant and human fungal pathogens.</title>
        <authorList>
            <person name="Xu J."/>
            <person name="Saunders C.W."/>
            <person name="Hu P."/>
            <person name="Grant R.A."/>
            <person name="Boekhout T."/>
            <person name="Kuramae E.E."/>
            <person name="Kronstad J.W."/>
            <person name="Deangelis Y.M."/>
            <person name="Reeder N.L."/>
            <person name="Johnstone K.R."/>
            <person name="Leland M."/>
            <person name="Fieno A.M."/>
            <person name="Begley W.M."/>
            <person name="Sun Y."/>
            <person name="Lacey M.P."/>
            <person name="Chaudhary T."/>
            <person name="Keough T."/>
            <person name="Chu L."/>
            <person name="Sears R."/>
            <person name="Yuan B."/>
            <person name="Dawson T.L.Jr."/>
        </authorList>
    </citation>
    <scope>NUCLEOTIDE SEQUENCE [LARGE SCALE GENOMIC DNA]</scope>
    <source>
        <strain evidence="14">ATCC MYA-4612 / CBS 7966</strain>
    </source>
</reference>
<dbReference type="Proteomes" id="UP000008837">
    <property type="component" value="Unassembled WGS sequence"/>
</dbReference>
<dbReference type="InParanoid" id="A8QAZ2"/>
<comment type="function">
    <text evidence="10">DNA-dependent RNA polymerase catalyzes the transcription of DNA into RNA using the four ribonucleoside triphosphates as substrates.</text>
</comment>
<dbReference type="EMBL" id="AAYY01000015">
    <property type="protein sequence ID" value="EDP41855.1"/>
    <property type="molecule type" value="Genomic_DNA"/>
</dbReference>
<feature type="compositionally biased region" description="Basic and acidic residues" evidence="11">
    <location>
        <begin position="759"/>
        <end position="768"/>
    </location>
</feature>